<proteinExistence type="predicted"/>
<evidence type="ECO:0000313" key="2">
    <source>
        <dbReference type="EMBL" id="VFB15191.1"/>
    </source>
</evidence>
<organism evidence="2 4">
    <name type="scientific">Prevotella heparinolytica</name>
    <dbReference type="NCBI Taxonomy" id="28113"/>
    <lineage>
        <taxon>Bacteria</taxon>
        <taxon>Pseudomonadati</taxon>
        <taxon>Bacteroidota</taxon>
        <taxon>Bacteroidia</taxon>
        <taxon>Bacteroidales</taxon>
        <taxon>Bacteroidaceae</taxon>
        <taxon>Bacteroides</taxon>
    </lineage>
</organism>
<sequence length="52" mass="6417">MIYVYICQPKRLFFSRTAKFITTENKRMFIFFCRNVWRNNAGFRATKIQVLF</sequence>
<dbReference type="Proteomes" id="UP000295600">
    <property type="component" value="Unassembled WGS sequence"/>
</dbReference>
<dbReference type="AlphaFoldDB" id="A0A449I6Y4"/>
<evidence type="ECO:0000313" key="1">
    <source>
        <dbReference type="EMBL" id="TCO92635.1"/>
    </source>
</evidence>
<protein>
    <submittedName>
        <fullName evidence="2">Uncharacterized protein</fullName>
    </submittedName>
</protein>
<dbReference type="EMBL" id="CAACYH010000007">
    <property type="protein sequence ID" value="VFB15191.1"/>
    <property type="molecule type" value="Genomic_DNA"/>
</dbReference>
<evidence type="ECO:0000313" key="3">
    <source>
        <dbReference type="Proteomes" id="UP000295600"/>
    </source>
</evidence>
<dbReference type="Proteomes" id="UP000396835">
    <property type="component" value="Unassembled WGS sequence"/>
</dbReference>
<gene>
    <name evidence="1" type="ORF">EV202_10987</name>
    <name evidence="2" type="ORF">NCTC7812_02776</name>
</gene>
<reference evidence="2 4" key="1">
    <citation type="submission" date="2019-02" db="EMBL/GenBank/DDBJ databases">
        <authorList>
            <consortium name="Pathogen Informatics"/>
        </authorList>
    </citation>
    <scope>NUCLEOTIDE SEQUENCE [LARGE SCALE GENOMIC DNA]</scope>
    <source>
        <strain evidence="2 4">3012STDY7078512</strain>
    </source>
</reference>
<name>A0A449I6Y4_9BACE</name>
<evidence type="ECO:0000313" key="4">
    <source>
        <dbReference type="Proteomes" id="UP000396835"/>
    </source>
</evidence>
<dbReference type="EMBL" id="SLXB01000009">
    <property type="protein sequence ID" value="TCO92635.1"/>
    <property type="molecule type" value="Genomic_DNA"/>
</dbReference>
<accession>A0A449I6Y4</accession>
<reference evidence="1 3" key="2">
    <citation type="submission" date="2019-03" db="EMBL/GenBank/DDBJ databases">
        <title>Genomic Encyclopedia of Type Strains, Phase IV (KMG-IV): sequencing the most valuable type-strain genomes for metagenomic binning, comparative biology and taxonomic classification.</title>
        <authorList>
            <person name="Goeker M."/>
        </authorList>
    </citation>
    <scope>NUCLEOTIDE SEQUENCE [LARGE SCALE GENOMIC DNA]</scope>
    <source>
        <strain evidence="1 3">DSM 23917</strain>
    </source>
</reference>